<evidence type="ECO:0000256" key="3">
    <source>
        <dbReference type="ARBA" id="ARBA00023242"/>
    </source>
</evidence>
<dbReference type="Proteomes" id="UP000838763">
    <property type="component" value="Unassembled WGS sequence"/>
</dbReference>
<dbReference type="InterPro" id="IPR000467">
    <property type="entry name" value="G_patch_dom"/>
</dbReference>
<dbReference type="PANTHER" id="PTHR13948">
    <property type="entry name" value="RNA-BINDING PROTEIN"/>
    <property type="match status" value="1"/>
</dbReference>
<accession>A0A9P1GW72</accession>
<feature type="compositionally biased region" description="Low complexity" evidence="4">
    <location>
        <begin position="51"/>
        <end position="89"/>
    </location>
</feature>
<dbReference type="GO" id="GO:0003723">
    <property type="term" value="F:RNA binding"/>
    <property type="evidence" value="ECO:0007669"/>
    <property type="project" value="UniProtKB-KW"/>
</dbReference>
<dbReference type="GO" id="GO:0005634">
    <property type="term" value="C:nucleus"/>
    <property type="evidence" value="ECO:0007669"/>
    <property type="project" value="UniProtKB-SubCell"/>
</dbReference>
<dbReference type="AlphaFoldDB" id="A0A9P1GW72"/>
<evidence type="ECO:0000313" key="6">
    <source>
        <dbReference type="EMBL" id="CAI4211399.1"/>
    </source>
</evidence>
<dbReference type="EMBL" id="CALLCH030000001">
    <property type="protein sequence ID" value="CAI4211399.1"/>
    <property type="molecule type" value="Genomic_DNA"/>
</dbReference>
<protein>
    <recommendedName>
        <fullName evidence="5">G-patch domain-containing protein</fullName>
    </recommendedName>
</protein>
<evidence type="ECO:0000256" key="4">
    <source>
        <dbReference type="SAM" id="MobiDB-lite"/>
    </source>
</evidence>
<dbReference type="GO" id="GO:0000398">
    <property type="term" value="P:mRNA splicing, via spliceosome"/>
    <property type="evidence" value="ECO:0007669"/>
    <property type="project" value="TreeGrafter"/>
</dbReference>
<reference evidence="6" key="1">
    <citation type="submission" date="2022-11" db="EMBL/GenBank/DDBJ databases">
        <authorList>
            <person name="Scott C."/>
            <person name="Bruce N."/>
        </authorList>
    </citation>
    <scope>NUCLEOTIDE SEQUENCE</scope>
</reference>
<keyword evidence="3" id="KW-0539">Nucleus</keyword>
<evidence type="ECO:0000256" key="2">
    <source>
        <dbReference type="ARBA" id="ARBA00022884"/>
    </source>
</evidence>
<feature type="region of interest" description="Disordered" evidence="4">
    <location>
        <begin position="1"/>
        <end position="89"/>
    </location>
</feature>
<evidence type="ECO:0000256" key="1">
    <source>
        <dbReference type="ARBA" id="ARBA00004123"/>
    </source>
</evidence>
<dbReference type="Pfam" id="PF01585">
    <property type="entry name" value="G-patch"/>
    <property type="match status" value="1"/>
</dbReference>
<evidence type="ECO:0000259" key="5">
    <source>
        <dbReference type="PROSITE" id="PS50174"/>
    </source>
</evidence>
<organism evidence="6 7">
    <name type="scientific">Parascedosporium putredinis</name>
    <dbReference type="NCBI Taxonomy" id="1442378"/>
    <lineage>
        <taxon>Eukaryota</taxon>
        <taxon>Fungi</taxon>
        <taxon>Dikarya</taxon>
        <taxon>Ascomycota</taxon>
        <taxon>Pezizomycotina</taxon>
        <taxon>Sordariomycetes</taxon>
        <taxon>Hypocreomycetidae</taxon>
        <taxon>Microascales</taxon>
        <taxon>Microascaceae</taxon>
        <taxon>Parascedosporium</taxon>
    </lineage>
</organism>
<name>A0A9P1GW72_9PEZI</name>
<comment type="subcellular location">
    <subcellularLocation>
        <location evidence="1">Nucleus</location>
    </subcellularLocation>
</comment>
<dbReference type="PANTHER" id="PTHR13948:SF3">
    <property type="entry name" value="FI21118P1"/>
    <property type="match status" value="1"/>
</dbReference>
<feature type="compositionally biased region" description="Basic and acidic residues" evidence="4">
    <location>
        <begin position="15"/>
        <end position="48"/>
    </location>
</feature>
<comment type="caution">
    <text evidence="6">The sequence shown here is derived from an EMBL/GenBank/DDBJ whole genome shotgun (WGS) entry which is preliminary data.</text>
</comment>
<dbReference type="OrthoDB" id="29221at2759"/>
<proteinExistence type="predicted"/>
<feature type="domain" description="G-patch" evidence="5">
    <location>
        <begin position="83"/>
        <end position="128"/>
    </location>
</feature>
<dbReference type="SMART" id="SM00443">
    <property type="entry name" value="G_patch"/>
    <property type="match status" value="1"/>
</dbReference>
<keyword evidence="2" id="KW-0694">RNA-binding</keyword>
<gene>
    <name evidence="6" type="ORF">PPNO1_LOCUS1194</name>
</gene>
<keyword evidence="7" id="KW-1185">Reference proteome</keyword>
<sequence length="164" mass="17693">MEDESKVKAAMPRLAARDKRLREQGKAEGDNEEDKSQYRDRAKERREAFNQPKKPVPQAVKQKPAKAEGSSSSSTPAAPTAPAPSKGSAMLAKMGWAGQGLGANGEGRTDIIVTNAYQEGAGLGAEGANLGDAGELARRRTKNDYGEYLSTAQEKARERYNRLN</sequence>
<evidence type="ECO:0000313" key="7">
    <source>
        <dbReference type="Proteomes" id="UP000838763"/>
    </source>
</evidence>
<dbReference type="PROSITE" id="PS50174">
    <property type="entry name" value="G_PATCH"/>
    <property type="match status" value="1"/>
</dbReference>